<sequence length="49" mass="5180">MVELVILLFVVLAVACFGLLLPFLRLAVGIVLLAVRLLASLARSMGAGR</sequence>
<evidence type="ECO:0000313" key="3">
    <source>
        <dbReference type="Proteomes" id="UP000232654"/>
    </source>
</evidence>
<evidence type="ECO:0000313" key="2">
    <source>
        <dbReference type="EMBL" id="PKC89063.1"/>
    </source>
</evidence>
<evidence type="ECO:0000256" key="1">
    <source>
        <dbReference type="SAM" id="Phobius"/>
    </source>
</evidence>
<keyword evidence="1" id="KW-0472">Membrane</keyword>
<name>A0A1D7MSZ1_BIFLN</name>
<comment type="caution">
    <text evidence="2">The sequence shown here is derived from an EMBL/GenBank/DDBJ whole genome shotgun (WGS) entry which is preliminary data.</text>
</comment>
<dbReference type="EMBL" id="PJDT01000016">
    <property type="protein sequence ID" value="PKC89063.1"/>
    <property type="molecule type" value="Genomic_DNA"/>
</dbReference>
<protein>
    <submittedName>
        <fullName evidence="2">Membrane protein</fullName>
    </submittedName>
</protein>
<reference evidence="2 3" key="1">
    <citation type="submission" date="2017-12" db="EMBL/GenBank/DDBJ databases">
        <title>Bifidobacterium longum APC/DPC strains.</title>
        <authorList>
            <person name="Arboleya S."/>
        </authorList>
    </citation>
    <scope>NUCLEOTIDE SEQUENCE [LARGE SCALE GENOMIC DNA]</scope>
    <source>
        <strain evidence="2 3">APC1503</strain>
    </source>
</reference>
<keyword evidence="1" id="KW-0812">Transmembrane</keyword>
<dbReference type="AlphaFoldDB" id="A0A1D7MSZ1"/>
<proteinExistence type="predicted"/>
<keyword evidence="1" id="KW-1133">Transmembrane helix</keyword>
<dbReference type="Proteomes" id="UP000232654">
    <property type="component" value="Unassembled WGS sequence"/>
</dbReference>
<feature type="transmembrane region" description="Helical" evidence="1">
    <location>
        <begin position="6"/>
        <end position="39"/>
    </location>
</feature>
<accession>A0A1D7MSZ1</accession>
<organism evidence="2 3">
    <name type="scientific">Bifidobacterium longum</name>
    <dbReference type="NCBI Taxonomy" id="216816"/>
    <lineage>
        <taxon>Bacteria</taxon>
        <taxon>Bacillati</taxon>
        <taxon>Actinomycetota</taxon>
        <taxon>Actinomycetes</taxon>
        <taxon>Bifidobacteriales</taxon>
        <taxon>Bifidobacteriaceae</taxon>
        <taxon>Bifidobacterium</taxon>
    </lineage>
</organism>
<gene>
    <name evidence="2" type="ORF">APC1503_1182</name>
</gene>
<dbReference type="RefSeq" id="WP_007052739.1">
    <property type="nucleotide sequence ID" value="NZ_CAXSUE010000006.1"/>
</dbReference>